<feature type="compositionally biased region" description="Polar residues" evidence="1">
    <location>
        <begin position="71"/>
        <end position="91"/>
    </location>
</feature>
<dbReference type="EnsemblPlants" id="TuG1812G0100003689.01.T01">
    <property type="protein sequence ID" value="TuG1812G0100003689.01.T01.cds329337"/>
    <property type="gene ID" value="TuG1812G0100003689.01"/>
</dbReference>
<feature type="compositionally biased region" description="Low complexity" evidence="1">
    <location>
        <begin position="138"/>
        <end position="147"/>
    </location>
</feature>
<dbReference type="Gramene" id="TuG1812G0100003689.01.T01">
    <property type="protein sequence ID" value="TuG1812G0100003689.01.T01.cds329337"/>
    <property type="gene ID" value="TuG1812G0100003689.01"/>
</dbReference>
<dbReference type="Proteomes" id="UP000015106">
    <property type="component" value="Chromosome 1"/>
</dbReference>
<reference evidence="2" key="3">
    <citation type="submission" date="2022-06" db="UniProtKB">
        <authorList>
            <consortium name="EnsemblPlants"/>
        </authorList>
    </citation>
    <scope>IDENTIFICATION</scope>
</reference>
<feature type="compositionally biased region" description="Low complexity" evidence="1">
    <location>
        <begin position="92"/>
        <end position="117"/>
    </location>
</feature>
<feature type="region of interest" description="Disordered" evidence="1">
    <location>
        <begin position="1"/>
        <end position="229"/>
    </location>
</feature>
<dbReference type="AlphaFoldDB" id="A0A8R7K387"/>
<gene>
    <name evidence="2" type="primary">LOC125524071</name>
</gene>
<feature type="compositionally biased region" description="Low complexity" evidence="1">
    <location>
        <begin position="193"/>
        <end position="204"/>
    </location>
</feature>
<organism evidence="2 3">
    <name type="scientific">Triticum urartu</name>
    <name type="common">Red wild einkorn</name>
    <name type="synonym">Crithodium urartu</name>
    <dbReference type="NCBI Taxonomy" id="4572"/>
    <lineage>
        <taxon>Eukaryota</taxon>
        <taxon>Viridiplantae</taxon>
        <taxon>Streptophyta</taxon>
        <taxon>Embryophyta</taxon>
        <taxon>Tracheophyta</taxon>
        <taxon>Spermatophyta</taxon>
        <taxon>Magnoliopsida</taxon>
        <taxon>Liliopsida</taxon>
        <taxon>Poales</taxon>
        <taxon>Poaceae</taxon>
        <taxon>BOP clade</taxon>
        <taxon>Pooideae</taxon>
        <taxon>Triticodae</taxon>
        <taxon>Triticeae</taxon>
        <taxon>Triticinae</taxon>
        <taxon>Triticum</taxon>
    </lineage>
</organism>
<feature type="compositionally biased region" description="Low complexity" evidence="1">
    <location>
        <begin position="36"/>
        <end position="58"/>
    </location>
</feature>
<sequence>MRITHPACLRRPMEGDRGPGNHGEPSGYHYTGEVASRSSSSPRTPSSSSPVMRPSTSTIPMAKAASKPARTHSTNTSRPSTTCAPSSTFLRTSATTVSWSSPSSTSPAPPEEATATTRQHRLGKDPSTRNSLAAGEWAGARRSTRTPAPAPRMEERRAEKSGLAPPAAPPSPRKPSQRWCRLGRRLRTVSTGSPAAPSSARSPAAAPPPQAPPRPYVSRRKASAPVRWS</sequence>
<reference evidence="2" key="2">
    <citation type="submission" date="2018-03" db="EMBL/GenBank/DDBJ databases">
        <title>The Triticum urartu genome reveals the dynamic nature of wheat genome evolution.</title>
        <authorList>
            <person name="Ling H."/>
            <person name="Ma B."/>
            <person name="Shi X."/>
            <person name="Liu H."/>
            <person name="Dong L."/>
            <person name="Sun H."/>
            <person name="Cao Y."/>
            <person name="Gao Q."/>
            <person name="Zheng S."/>
            <person name="Li Y."/>
            <person name="Yu Y."/>
            <person name="Du H."/>
            <person name="Qi M."/>
            <person name="Li Y."/>
            <person name="Yu H."/>
            <person name="Cui Y."/>
            <person name="Wang N."/>
            <person name="Chen C."/>
            <person name="Wu H."/>
            <person name="Zhao Y."/>
            <person name="Zhang J."/>
            <person name="Li Y."/>
            <person name="Zhou W."/>
            <person name="Zhang B."/>
            <person name="Hu W."/>
            <person name="Eijk M."/>
            <person name="Tang J."/>
            <person name="Witsenboer H."/>
            <person name="Zhao S."/>
            <person name="Li Z."/>
            <person name="Zhang A."/>
            <person name="Wang D."/>
            <person name="Liang C."/>
        </authorList>
    </citation>
    <scope>NUCLEOTIDE SEQUENCE [LARGE SCALE GENOMIC DNA]</scope>
    <source>
        <strain evidence="2">cv. G1812</strain>
    </source>
</reference>
<protein>
    <submittedName>
        <fullName evidence="2">Uncharacterized protein</fullName>
    </submittedName>
</protein>
<evidence type="ECO:0000256" key="1">
    <source>
        <dbReference type="SAM" id="MobiDB-lite"/>
    </source>
</evidence>
<evidence type="ECO:0000313" key="2">
    <source>
        <dbReference type="EnsemblPlants" id="TuG1812G0100003689.01.T01.cds329337"/>
    </source>
</evidence>
<keyword evidence="3" id="KW-1185">Reference proteome</keyword>
<name>A0A8R7K387_TRIUA</name>
<evidence type="ECO:0000313" key="3">
    <source>
        <dbReference type="Proteomes" id="UP000015106"/>
    </source>
</evidence>
<accession>A0A8R7K387</accession>
<feature type="compositionally biased region" description="Pro residues" evidence="1">
    <location>
        <begin position="205"/>
        <end position="215"/>
    </location>
</feature>
<reference evidence="3" key="1">
    <citation type="journal article" date="2013" name="Nature">
        <title>Draft genome of the wheat A-genome progenitor Triticum urartu.</title>
        <authorList>
            <person name="Ling H.Q."/>
            <person name="Zhao S."/>
            <person name="Liu D."/>
            <person name="Wang J."/>
            <person name="Sun H."/>
            <person name="Zhang C."/>
            <person name="Fan H."/>
            <person name="Li D."/>
            <person name="Dong L."/>
            <person name="Tao Y."/>
            <person name="Gao C."/>
            <person name="Wu H."/>
            <person name="Li Y."/>
            <person name="Cui Y."/>
            <person name="Guo X."/>
            <person name="Zheng S."/>
            <person name="Wang B."/>
            <person name="Yu K."/>
            <person name="Liang Q."/>
            <person name="Yang W."/>
            <person name="Lou X."/>
            <person name="Chen J."/>
            <person name="Feng M."/>
            <person name="Jian J."/>
            <person name="Zhang X."/>
            <person name="Luo G."/>
            <person name="Jiang Y."/>
            <person name="Liu J."/>
            <person name="Wang Z."/>
            <person name="Sha Y."/>
            <person name="Zhang B."/>
            <person name="Wu H."/>
            <person name="Tang D."/>
            <person name="Shen Q."/>
            <person name="Xue P."/>
            <person name="Zou S."/>
            <person name="Wang X."/>
            <person name="Liu X."/>
            <person name="Wang F."/>
            <person name="Yang Y."/>
            <person name="An X."/>
            <person name="Dong Z."/>
            <person name="Zhang K."/>
            <person name="Zhang X."/>
            <person name="Luo M.C."/>
            <person name="Dvorak J."/>
            <person name="Tong Y."/>
            <person name="Wang J."/>
            <person name="Yang H."/>
            <person name="Li Z."/>
            <person name="Wang D."/>
            <person name="Zhang A."/>
            <person name="Wang J."/>
        </authorList>
    </citation>
    <scope>NUCLEOTIDE SEQUENCE</scope>
    <source>
        <strain evidence="3">cv. G1812</strain>
    </source>
</reference>
<proteinExistence type="predicted"/>